<keyword evidence="3" id="KW-1185">Reference proteome</keyword>
<reference evidence="2" key="1">
    <citation type="journal article" date="2020" name="Stud. Mycol.">
        <title>101 Dothideomycetes genomes: a test case for predicting lifestyles and emergence of pathogens.</title>
        <authorList>
            <person name="Haridas S."/>
            <person name="Albert R."/>
            <person name="Binder M."/>
            <person name="Bloem J."/>
            <person name="Labutti K."/>
            <person name="Salamov A."/>
            <person name="Andreopoulos B."/>
            <person name="Baker S."/>
            <person name="Barry K."/>
            <person name="Bills G."/>
            <person name="Bluhm B."/>
            <person name="Cannon C."/>
            <person name="Castanera R."/>
            <person name="Culley D."/>
            <person name="Daum C."/>
            <person name="Ezra D."/>
            <person name="Gonzalez J."/>
            <person name="Henrissat B."/>
            <person name="Kuo A."/>
            <person name="Liang C."/>
            <person name="Lipzen A."/>
            <person name="Lutzoni F."/>
            <person name="Magnuson J."/>
            <person name="Mondo S."/>
            <person name="Nolan M."/>
            <person name="Ohm R."/>
            <person name="Pangilinan J."/>
            <person name="Park H.-J."/>
            <person name="Ramirez L."/>
            <person name="Alfaro M."/>
            <person name="Sun H."/>
            <person name="Tritt A."/>
            <person name="Yoshinaga Y."/>
            <person name="Zwiers L.-H."/>
            <person name="Turgeon B."/>
            <person name="Goodwin S."/>
            <person name="Spatafora J."/>
            <person name="Crous P."/>
            <person name="Grigoriev I."/>
        </authorList>
    </citation>
    <scope>NUCLEOTIDE SEQUENCE</scope>
    <source>
        <strain evidence="2">CBS 121167</strain>
    </source>
</reference>
<organism evidence="2 3">
    <name type="scientific">Aplosporella prunicola CBS 121167</name>
    <dbReference type="NCBI Taxonomy" id="1176127"/>
    <lineage>
        <taxon>Eukaryota</taxon>
        <taxon>Fungi</taxon>
        <taxon>Dikarya</taxon>
        <taxon>Ascomycota</taxon>
        <taxon>Pezizomycotina</taxon>
        <taxon>Dothideomycetes</taxon>
        <taxon>Dothideomycetes incertae sedis</taxon>
        <taxon>Botryosphaeriales</taxon>
        <taxon>Aplosporellaceae</taxon>
        <taxon>Aplosporella</taxon>
    </lineage>
</organism>
<dbReference type="AlphaFoldDB" id="A0A6A6AXV7"/>
<feature type="compositionally biased region" description="Basic and acidic residues" evidence="1">
    <location>
        <begin position="135"/>
        <end position="155"/>
    </location>
</feature>
<evidence type="ECO:0000313" key="3">
    <source>
        <dbReference type="Proteomes" id="UP000799438"/>
    </source>
</evidence>
<dbReference type="Gene3D" id="1.20.5.170">
    <property type="match status" value="1"/>
</dbReference>
<dbReference type="OrthoDB" id="10255512at2759"/>
<dbReference type="EMBL" id="ML995566">
    <property type="protein sequence ID" value="KAF2135607.1"/>
    <property type="molecule type" value="Genomic_DNA"/>
</dbReference>
<sequence length="155" mass="17148">MHGHETPQDNHNDMETHWQLATQPAQAASELDPGTQAIVAAINSLRDTVKTEISGLRDEIADLRYDITGLRDDVTGLQDDVADSYDNTNVRVGCLRVDIAGLRNEVKGLRAEVSECESSGQKFHPKSKLLTNGQNHDDVKELLQKETQDVDGQTR</sequence>
<feature type="region of interest" description="Disordered" evidence="1">
    <location>
        <begin position="118"/>
        <end position="155"/>
    </location>
</feature>
<dbReference type="Proteomes" id="UP000799438">
    <property type="component" value="Unassembled WGS sequence"/>
</dbReference>
<dbReference type="RefSeq" id="XP_033391325.1">
    <property type="nucleotide sequence ID" value="XM_033545496.1"/>
</dbReference>
<evidence type="ECO:0000313" key="2">
    <source>
        <dbReference type="EMBL" id="KAF2135607.1"/>
    </source>
</evidence>
<dbReference type="GeneID" id="54303004"/>
<name>A0A6A6AXV7_9PEZI</name>
<proteinExistence type="predicted"/>
<gene>
    <name evidence="2" type="ORF">K452DRAFT_347510</name>
</gene>
<evidence type="ECO:0000256" key="1">
    <source>
        <dbReference type="SAM" id="MobiDB-lite"/>
    </source>
</evidence>
<accession>A0A6A6AXV7</accession>
<protein>
    <submittedName>
        <fullName evidence="2">Uncharacterized protein</fullName>
    </submittedName>
</protein>